<dbReference type="GO" id="GO:0005524">
    <property type="term" value="F:ATP binding"/>
    <property type="evidence" value="ECO:0007669"/>
    <property type="project" value="UniProtKB-UniRule"/>
</dbReference>
<evidence type="ECO:0000256" key="11">
    <source>
        <dbReference type="RuleBase" id="RU004070"/>
    </source>
</evidence>
<dbReference type="InterPro" id="IPR018525">
    <property type="entry name" value="MCM_CS"/>
</dbReference>
<reference evidence="14 15" key="1">
    <citation type="journal article" date="2020" name="J. Phycol.">
        <title>Comparative genome analysis reveals Cyanidiococcus gen. nov., a new extremophilic red algal genus sister to Cyanidioschyzon (Cyanidioschyzonaceae, Rhodophyta).</title>
        <authorList>
            <person name="Liu S.-L."/>
            <person name="Chiang Y.-R."/>
            <person name="Yoon H.S."/>
            <person name="Fu H.-Y."/>
        </authorList>
    </citation>
    <scope>NUCLEOTIDE SEQUENCE [LARGE SCALE GENOMIC DNA]</scope>
    <source>
        <strain evidence="14 15">THAL066</strain>
    </source>
</reference>
<dbReference type="GO" id="GO:0016787">
    <property type="term" value="F:hydrolase activity"/>
    <property type="evidence" value="ECO:0007669"/>
    <property type="project" value="UniProtKB-KW"/>
</dbReference>
<sequence>MEWHAAPVYYTDQGLGEVASGEREAGVSLHERRIIEFLLQFRQAPNVFPYRDQLVRHVHARKRWLEVSLEDIQAFDEELAGFIRRSPNEWVERIEQAVGRVIRRLRLPLEEFDAAVAAAPVQVLLHSQENAFPIRELQSDQLDRLVRVNGIVISASKVRAKANTVRLRCQHCDYRKTVLASLGFGGFQVPRQCDRAAEMRCPLDSYEVIPQESVFVDHQTVKLQELPESVPTGEVPRSLLMVLERNLIDRVAPGERVSVVGVFSTYASHRDRSNRAVAATIANASGRSELVAAVRTPYVRVLGLHATEDRRDRHPSFTPEEEEAMRRFSRQPDVYHILAASIAPEIWGLSDPKRAVLCQLFGGARKSLPDGMKIRGDINVLLLGDPSTAKSQLLKFAERVAPISVYTSGKGSSAAGLTASVIRDATHGEFHLEGGAMVLADGGIVCIDEFDKMRLADRVAIHEAMEQQTISIAKAGITTVLNSRTAVLAAANPLFGSFDDSRTVVDQMEFASTILSRFDLIFLVRDVRNDERDRTIARHVLALHQRGHGLRLQSGGVVTADSASDSDMFSLSPAAMDTAAAHQMINAAGLVPIDKLRRYVAYARRQCTPRLSSEAADLLRTAYVAVRQELRDRSADGPSPVPIAVRQLESLIRLTEALAKMRLSDMATISDAEEALRLFRVATMAAAHAGALPPGTFEGSLSGEFLIEVQAAEAAIRRRLAIGSGLAHSRLVHELRQQNLSPAAVHRAVQIMLGRQELEWRRQRTTLCRLR</sequence>
<name>A0A7J7IKA3_9RHOD</name>
<dbReference type="InterPro" id="IPR001208">
    <property type="entry name" value="MCM_dom"/>
</dbReference>
<organism evidence="14 15">
    <name type="scientific">Cyanidiococcus yangmingshanensis</name>
    <dbReference type="NCBI Taxonomy" id="2690220"/>
    <lineage>
        <taxon>Eukaryota</taxon>
        <taxon>Rhodophyta</taxon>
        <taxon>Bangiophyceae</taxon>
        <taxon>Cyanidiales</taxon>
        <taxon>Cyanidiaceae</taxon>
        <taxon>Cyanidiococcus</taxon>
    </lineage>
</organism>
<dbReference type="AlphaFoldDB" id="A0A7J7IKA3"/>
<comment type="catalytic activity">
    <reaction evidence="12">
        <text>ATP + H2O = ADP + phosphate + H(+)</text>
        <dbReference type="Rhea" id="RHEA:13065"/>
        <dbReference type="ChEBI" id="CHEBI:15377"/>
        <dbReference type="ChEBI" id="CHEBI:15378"/>
        <dbReference type="ChEBI" id="CHEBI:30616"/>
        <dbReference type="ChEBI" id="CHEBI:43474"/>
        <dbReference type="ChEBI" id="CHEBI:456216"/>
        <dbReference type="EC" id="3.6.4.12"/>
    </reaction>
</comment>
<dbReference type="InterPro" id="IPR027925">
    <property type="entry name" value="MCM_N"/>
</dbReference>
<keyword evidence="6 12" id="KW-0347">Helicase</keyword>
<dbReference type="Pfam" id="PF14551">
    <property type="entry name" value="MCM_N"/>
    <property type="match status" value="1"/>
</dbReference>
<dbReference type="GO" id="GO:0017116">
    <property type="term" value="F:single-stranded DNA helicase activity"/>
    <property type="evidence" value="ECO:0007669"/>
    <property type="project" value="TreeGrafter"/>
</dbReference>
<dbReference type="Pfam" id="PF17207">
    <property type="entry name" value="MCM_OB"/>
    <property type="match status" value="1"/>
</dbReference>
<dbReference type="InterPro" id="IPR054125">
    <property type="entry name" value="MCM5_C"/>
</dbReference>
<dbReference type="Gene3D" id="3.30.1640.10">
    <property type="entry name" value="mini-chromosome maintenance (MCM) complex, chain A, domain 1"/>
    <property type="match status" value="1"/>
</dbReference>
<evidence type="ECO:0000256" key="4">
    <source>
        <dbReference type="ARBA" id="ARBA00022741"/>
    </source>
</evidence>
<keyword evidence="3 12" id="KW-0235">DNA replication</keyword>
<dbReference type="SUPFAM" id="SSF50249">
    <property type="entry name" value="Nucleic acid-binding proteins"/>
    <property type="match status" value="1"/>
</dbReference>
<dbReference type="PROSITE" id="PS50051">
    <property type="entry name" value="MCM_2"/>
    <property type="match status" value="1"/>
</dbReference>
<dbReference type="InterPro" id="IPR027417">
    <property type="entry name" value="P-loop_NTPase"/>
</dbReference>
<gene>
    <name evidence="14" type="primary">MCM5</name>
    <name evidence="14" type="ORF">F1559_000247</name>
</gene>
<evidence type="ECO:0000256" key="3">
    <source>
        <dbReference type="ARBA" id="ARBA00022705"/>
    </source>
</evidence>
<keyword evidence="8 11" id="KW-0238">DNA-binding</keyword>
<dbReference type="PRINTS" id="PR01661">
    <property type="entry name" value="MCMPROTEIN5"/>
</dbReference>
<keyword evidence="10 12" id="KW-0131">Cell cycle</keyword>
<comment type="subcellular location">
    <subcellularLocation>
        <location evidence="1 12">Nucleus</location>
    </subcellularLocation>
</comment>
<evidence type="ECO:0000256" key="12">
    <source>
        <dbReference type="RuleBase" id="RU368063"/>
    </source>
</evidence>
<dbReference type="PROSITE" id="PS00847">
    <property type="entry name" value="MCM_1"/>
    <property type="match status" value="1"/>
</dbReference>
<accession>A0A7J7IKA3</accession>
<comment type="function">
    <text evidence="12">Acts as component of the MCM2-7 complex (MCM complex) which is the replicative helicase essential for 'once per cell cycle' DNA replication initiation and elongation in eukaryotic cells. The active ATPase sites in the MCM2-7 ring are formed through the interaction surfaces of two neighboring subunits such that a critical structure of a conserved arginine finger motif is provided in trans relative to the ATP-binding site of the Walker A box of the adjacent subunit. The six ATPase active sites, however, are likely to contribute differentially to the complex helicase activity.</text>
</comment>
<evidence type="ECO:0000256" key="5">
    <source>
        <dbReference type="ARBA" id="ARBA00022801"/>
    </source>
</evidence>
<dbReference type="InterPro" id="IPR012340">
    <property type="entry name" value="NA-bd_OB-fold"/>
</dbReference>
<dbReference type="InterPro" id="IPR031327">
    <property type="entry name" value="MCM"/>
</dbReference>
<evidence type="ECO:0000313" key="15">
    <source>
        <dbReference type="Proteomes" id="UP000530660"/>
    </source>
</evidence>
<dbReference type="GO" id="GO:0006270">
    <property type="term" value="P:DNA replication initiation"/>
    <property type="evidence" value="ECO:0007669"/>
    <property type="project" value="UniProtKB-UniRule"/>
</dbReference>
<evidence type="ECO:0000256" key="6">
    <source>
        <dbReference type="ARBA" id="ARBA00022806"/>
    </source>
</evidence>
<dbReference type="PANTHER" id="PTHR11630:SF42">
    <property type="entry name" value="DNA REPLICATION LICENSING FACTOR MCM5"/>
    <property type="match status" value="1"/>
</dbReference>
<evidence type="ECO:0000256" key="9">
    <source>
        <dbReference type="ARBA" id="ARBA00023242"/>
    </source>
</evidence>
<dbReference type="GO" id="GO:0000727">
    <property type="term" value="P:double-strand break repair via break-induced replication"/>
    <property type="evidence" value="ECO:0007669"/>
    <property type="project" value="TreeGrafter"/>
</dbReference>
<dbReference type="FunFam" id="3.40.50.300:FF:000826">
    <property type="entry name" value="Replicative DNA helicase Mcm"/>
    <property type="match status" value="1"/>
</dbReference>
<dbReference type="InterPro" id="IPR033762">
    <property type="entry name" value="MCM_OB"/>
</dbReference>
<comment type="similarity">
    <text evidence="2 11">Belongs to the MCM family.</text>
</comment>
<dbReference type="GO" id="GO:0003688">
    <property type="term" value="F:DNA replication origin binding"/>
    <property type="evidence" value="ECO:0007669"/>
    <property type="project" value="UniProtKB-UniRule"/>
</dbReference>
<comment type="subunit">
    <text evidence="12">Component of the MCM2-7 complex.</text>
</comment>
<dbReference type="InterPro" id="IPR041562">
    <property type="entry name" value="MCM_lid"/>
</dbReference>
<keyword evidence="7 11" id="KW-0067">ATP-binding</keyword>
<evidence type="ECO:0000256" key="1">
    <source>
        <dbReference type="ARBA" id="ARBA00004123"/>
    </source>
</evidence>
<protein>
    <recommendedName>
        <fullName evidence="12">DNA replication licensing factor MCM5</fullName>
        <ecNumber evidence="12">3.6.4.12</ecNumber>
    </recommendedName>
</protein>
<evidence type="ECO:0000256" key="7">
    <source>
        <dbReference type="ARBA" id="ARBA00022840"/>
    </source>
</evidence>
<feature type="domain" description="MCM C-terminal AAA(+) ATPase" evidence="13">
    <location>
        <begin position="334"/>
        <end position="540"/>
    </location>
</feature>
<dbReference type="PANTHER" id="PTHR11630">
    <property type="entry name" value="DNA REPLICATION LICENSING FACTOR MCM FAMILY MEMBER"/>
    <property type="match status" value="1"/>
</dbReference>
<dbReference type="Gene3D" id="3.40.50.300">
    <property type="entry name" value="P-loop containing nucleotide triphosphate hydrolases"/>
    <property type="match status" value="1"/>
</dbReference>
<dbReference type="InterPro" id="IPR008048">
    <property type="entry name" value="MCM5"/>
</dbReference>
<evidence type="ECO:0000256" key="10">
    <source>
        <dbReference type="ARBA" id="ARBA00023306"/>
    </source>
</evidence>
<dbReference type="GO" id="GO:0043138">
    <property type="term" value="F:3'-5' DNA helicase activity"/>
    <property type="evidence" value="ECO:0007669"/>
    <property type="project" value="TreeGrafter"/>
</dbReference>
<dbReference type="Proteomes" id="UP000530660">
    <property type="component" value="Unassembled WGS sequence"/>
</dbReference>
<evidence type="ECO:0000256" key="2">
    <source>
        <dbReference type="ARBA" id="ARBA00008010"/>
    </source>
</evidence>
<dbReference type="SMART" id="SM00350">
    <property type="entry name" value="MCM"/>
    <property type="match status" value="1"/>
</dbReference>
<dbReference type="Gene3D" id="2.20.28.10">
    <property type="match status" value="1"/>
</dbReference>
<dbReference type="SUPFAM" id="SSF52540">
    <property type="entry name" value="P-loop containing nucleoside triphosphate hydrolases"/>
    <property type="match status" value="1"/>
</dbReference>
<dbReference type="Pfam" id="PF21933">
    <property type="entry name" value="MCM5_C"/>
    <property type="match status" value="1"/>
</dbReference>
<keyword evidence="9 12" id="KW-0539">Nucleus</keyword>
<evidence type="ECO:0000313" key="14">
    <source>
        <dbReference type="EMBL" id="KAF6003170.1"/>
    </source>
</evidence>
<dbReference type="EMBL" id="VWRR01000007">
    <property type="protein sequence ID" value="KAF6003170.1"/>
    <property type="molecule type" value="Genomic_DNA"/>
</dbReference>
<evidence type="ECO:0000256" key="8">
    <source>
        <dbReference type="ARBA" id="ARBA00023125"/>
    </source>
</evidence>
<dbReference type="OrthoDB" id="10036721at2759"/>
<dbReference type="Gene3D" id="2.40.50.140">
    <property type="entry name" value="Nucleic acid-binding proteins"/>
    <property type="match status" value="1"/>
</dbReference>
<keyword evidence="15" id="KW-1185">Reference proteome</keyword>
<dbReference type="EC" id="3.6.4.12" evidence="12"/>
<dbReference type="Pfam" id="PF00493">
    <property type="entry name" value="MCM"/>
    <property type="match status" value="1"/>
</dbReference>
<dbReference type="Pfam" id="PF17855">
    <property type="entry name" value="MCM_lid"/>
    <property type="match status" value="1"/>
</dbReference>
<dbReference type="GO" id="GO:0042555">
    <property type="term" value="C:MCM complex"/>
    <property type="evidence" value="ECO:0007669"/>
    <property type="project" value="UniProtKB-UniRule"/>
</dbReference>
<keyword evidence="4 11" id="KW-0547">Nucleotide-binding</keyword>
<keyword evidence="5 12" id="KW-0378">Hydrolase</keyword>
<dbReference type="GO" id="GO:0003697">
    <property type="term" value="F:single-stranded DNA binding"/>
    <property type="evidence" value="ECO:0007669"/>
    <property type="project" value="TreeGrafter"/>
</dbReference>
<dbReference type="PRINTS" id="PR01657">
    <property type="entry name" value="MCMFAMILY"/>
</dbReference>
<evidence type="ECO:0000259" key="13">
    <source>
        <dbReference type="PROSITE" id="PS50051"/>
    </source>
</evidence>
<dbReference type="GO" id="GO:0005634">
    <property type="term" value="C:nucleus"/>
    <property type="evidence" value="ECO:0007669"/>
    <property type="project" value="UniProtKB-SubCell"/>
</dbReference>
<comment type="caution">
    <text evidence="14">The sequence shown here is derived from an EMBL/GenBank/DDBJ whole genome shotgun (WGS) entry which is preliminary data.</text>
</comment>
<proteinExistence type="inferred from homology"/>